<dbReference type="SFLD" id="SFLDG00358">
    <property type="entry name" value="Main_(cytGST)"/>
    <property type="match status" value="1"/>
</dbReference>
<dbReference type="SUPFAM" id="SSF52833">
    <property type="entry name" value="Thioredoxin-like"/>
    <property type="match status" value="1"/>
</dbReference>
<name>A0A371BGW6_9SPHN</name>
<keyword evidence="3" id="KW-0808">Transferase</keyword>
<dbReference type="EMBL" id="QRGP01000001">
    <property type="protein sequence ID" value="RDV06747.1"/>
    <property type="molecule type" value="Genomic_DNA"/>
</dbReference>
<keyword evidence="4" id="KW-1185">Reference proteome</keyword>
<dbReference type="SUPFAM" id="SSF47616">
    <property type="entry name" value="GST C-terminal domain-like"/>
    <property type="match status" value="1"/>
</dbReference>
<dbReference type="PROSITE" id="PS50405">
    <property type="entry name" value="GST_CTER"/>
    <property type="match status" value="1"/>
</dbReference>
<organism evidence="3 4">
    <name type="scientific">Sphingorhabdus pulchriflava</name>
    <dbReference type="NCBI Taxonomy" id="2292257"/>
    <lineage>
        <taxon>Bacteria</taxon>
        <taxon>Pseudomonadati</taxon>
        <taxon>Pseudomonadota</taxon>
        <taxon>Alphaproteobacteria</taxon>
        <taxon>Sphingomonadales</taxon>
        <taxon>Sphingomonadaceae</taxon>
        <taxon>Sphingorhabdus</taxon>
    </lineage>
</organism>
<dbReference type="GO" id="GO:0016740">
    <property type="term" value="F:transferase activity"/>
    <property type="evidence" value="ECO:0007669"/>
    <property type="project" value="UniProtKB-KW"/>
</dbReference>
<dbReference type="PROSITE" id="PS50404">
    <property type="entry name" value="GST_NTER"/>
    <property type="match status" value="1"/>
</dbReference>
<accession>A0A371BGW6</accession>
<gene>
    <name evidence="3" type="ORF">DXH95_04905</name>
</gene>
<dbReference type="SFLD" id="SFLDG01150">
    <property type="entry name" value="Main.1:_Beta-like"/>
    <property type="match status" value="1"/>
</dbReference>
<dbReference type="PANTHER" id="PTHR44051">
    <property type="entry name" value="GLUTATHIONE S-TRANSFERASE-RELATED"/>
    <property type="match status" value="1"/>
</dbReference>
<dbReference type="InterPro" id="IPR004046">
    <property type="entry name" value="GST_C"/>
</dbReference>
<dbReference type="Gene3D" id="3.40.30.10">
    <property type="entry name" value="Glutaredoxin"/>
    <property type="match status" value="1"/>
</dbReference>
<dbReference type="InterPro" id="IPR036282">
    <property type="entry name" value="Glutathione-S-Trfase_C_sf"/>
</dbReference>
<dbReference type="OrthoDB" id="7583243at2"/>
<dbReference type="InterPro" id="IPR004045">
    <property type="entry name" value="Glutathione_S-Trfase_N"/>
</dbReference>
<feature type="domain" description="GST C-terminal" evidence="2">
    <location>
        <begin position="88"/>
        <end position="204"/>
    </location>
</feature>
<reference evidence="4" key="1">
    <citation type="submission" date="2018-08" db="EMBL/GenBank/DDBJ databases">
        <authorList>
            <person name="Kim S.-J."/>
            <person name="Jung G.-Y."/>
        </authorList>
    </citation>
    <scope>NUCLEOTIDE SEQUENCE [LARGE SCALE GENOMIC DNA]</scope>
    <source>
        <strain evidence="4">GY_G</strain>
    </source>
</reference>
<dbReference type="PANTHER" id="PTHR44051:SF8">
    <property type="entry name" value="GLUTATHIONE S-TRANSFERASE GSTA"/>
    <property type="match status" value="1"/>
</dbReference>
<comment type="caution">
    <text evidence="3">The sequence shown here is derived from an EMBL/GenBank/DDBJ whole genome shotgun (WGS) entry which is preliminary data.</text>
</comment>
<evidence type="ECO:0000259" key="1">
    <source>
        <dbReference type="PROSITE" id="PS50404"/>
    </source>
</evidence>
<protein>
    <submittedName>
        <fullName evidence="3">Glutathione S-transferase</fullName>
    </submittedName>
</protein>
<dbReference type="InterPro" id="IPR010987">
    <property type="entry name" value="Glutathione-S-Trfase_C-like"/>
</dbReference>
<dbReference type="Pfam" id="PF00043">
    <property type="entry name" value="GST_C"/>
    <property type="match status" value="1"/>
</dbReference>
<dbReference type="CDD" id="cd03188">
    <property type="entry name" value="GST_C_Beta"/>
    <property type="match status" value="1"/>
</dbReference>
<dbReference type="RefSeq" id="WP_115548293.1">
    <property type="nucleotide sequence ID" value="NZ_QRGP01000001.1"/>
</dbReference>
<dbReference type="InterPro" id="IPR040079">
    <property type="entry name" value="Glutathione_S-Trfase"/>
</dbReference>
<dbReference type="Proteomes" id="UP000263833">
    <property type="component" value="Unassembled WGS sequence"/>
</dbReference>
<dbReference type="Pfam" id="PF13409">
    <property type="entry name" value="GST_N_2"/>
    <property type="match status" value="1"/>
</dbReference>
<evidence type="ECO:0000259" key="2">
    <source>
        <dbReference type="PROSITE" id="PS50405"/>
    </source>
</evidence>
<dbReference type="SFLD" id="SFLDS00019">
    <property type="entry name" value="Glutathione_Transferase_(cytos"/>
    <property type="match status" value="1"/>
</dbReference>
<dbReference type="InterPro" id="IPR036249">
    <property type="entry name" value="Thioredoxin-like_sf"/>
</dbReference>
<sequence>MQLYFAPLSCSMATRITLYELGLEAEFHQVGLMNKQLVADGSDYLAINPKGQVPALRTDHGDILTEGPAILQYVADLDPDHRMAPAAGTIGRAKLQQWLNYIATEVHKAVFYFLFNPASPLEAKAFARDTLLPARYDFLSRHLEGRHYLLDQFSVADAYLATTLNWAAPAGVDLAQWPVLKAWHERILVRPAVARAFGEELALR</sequence>
<evidence type="ECO:0000313" key="4">
    <source>
        <dbReference type="Proteomes" id="UP000263833"/>
    </source>
</evidence>
<dbReference type="AlphaFoldDB" id="A0A371BGW6"/>
<dbReference type="CDD" id="cd03057">
    <property type="entry name" value="GST_N_Beta"/>
    <property type="match status" value="1"/>
</dbReference>
<evidence type="ECO:0000313" key="3">
    <source>
        <dbReference type="EMBL" id="RDV06747.1"/>
    </source>
</evidence>
<feature type="domain" description="GST N-terminal" evidence="1">
    <location>
        <begin position="1"/>
        <end position="82"/>
    </location>
</feature>
<dbReference type="Gene3D" id="1.20.1050.10">
    <property type="match status" value="1"/>
</dbReference>
<proteinExistence type="predicted"/>